<dbReference type="InterPro" id="IPR004453">
    <property type="entry name" value="QueG"/>
</dbReference>
<dbReference type="NCBIfam" id="TIGR00276">
    <property type="entry name" value="tRNA epoxyqueuosine(34) reductase QueG"/>
    <property type="match status" value="1"/>
</dbReference>
<dbReference type="SUPFAM" id="SSF46548">
    <property type="entry name" value="alpha-helical ferredoxin"/>
    <property type="match status" value="1"/>
</dbReference>
<evidence type="ECO:0000256" key="1">
    <source>
        <dbReference type="ARBA" id="ARBA00022485"/>
    </source>
</evidence>
<keyword evidence="6 10" id="KW-0560">Oxidoreductase</keyword>
<dbReference type="GO" id="GO:0052693">
    <property type="term" value="F:epoxyqueuosine reductase activity"/>
    <property type="evidence" value="ECO:0007669"/>
    <property type="project" value="UniProtKB-EC"/>
</dbReference>
<keyword evidence="2" id="KW-0963">Cytoplasm</keyword>
<keyword evidence="4" id="KW-0479">Metal-binding</keyword>
<dbReference type="InterPro" id="IPR013542">
    <property type="entry name" value="QueG_DUF1730"/>
</dbReference>
<dbReference type="GO" id="GO:0008616">
    <property type="term" value="P:tRNA queuosine(34) biosynthetic process"/>
    <property type="evidence" value="ECO:0007669"/>
    <property type="project" value="UniProtKB-KW"/>
</dbReference>
<dbReference type="InterPro" id="IPR017900">
    <property type="entry name" value="4Fe4S_Fe_S_CS"/>
</dbReference>
<gene>
    <name evidence="10" type="primary">queG</name>
    <name evidence="10" type="ORF">G3M56_000310</name>
</gene>
<proteinExistence type="predicted"/>
<evidence type="ECO:0000256" key="4">
    <source>
        <dbReference type="ARBA" id="ARBA00022723"/>
    </source>
</evidence>
<keyword evidence="1" id="KW-0004">4Fe-4S</keyword>
<protein>
    <submittedName>
        <fullName evidence="10">tRNA epoxyqueuosine(34) reductase QueG</fullName>
        <ecNumber evidence="10">1.17.99.6</ecNumber>
    </submittedName>
</protein>
<dbReference type="Pfam" id="PF13484">
    <property type="entry name" value="Fer4_16"/>
    <property type="match status" value="1"/>
</dbReference>
<dbReference type="Proteomes" id="UP000475117">
    <property type="component" value="Chromosome"/>
</dbReference>
<keyword evidence="7" id="KW-0408">Iron</keyword>
<evidence type="ECO:0000256" key="6">
    <source>
        <dbReference type="ARBA" id="ARBA00023002"/>
    </source>
</evidence>
<dbReference type="GO" id="GO:0046872">
    <property type="term" value="F:metal ion binding"/>
    <property type="evidence" value="ECO:0007669"/>
    <property type="project" value="UniProtKB-KW"/>
</dbReference>
<dbReference type="InterPro" id="IPR017896">
    <property type="entry name" value="4Fe4S_Fe-S-bd"/>
</dbReference>
<evidence type="ECO:0000256" key="3">
    <source>
        <dbReference type="ARBA" id="ARBA00022694"/>
    </source>
</evidence>
<dbReference type="Gene3D" id="3.30.70.20">
    <property type="match status" value="1"/>
</dbReference>
<dbReference type="AlphaFoldDB" id="A0A6B3LDT1"/>
<dbReference type="PROSITE" id="PS51379">
    <property type="entry name" value="4FE4S_FER_2"/>
    <property type="match status" value="1"/>
</dbReference>
<evidence type="ECO:0000256" key="5">
    <source>
        <dbReference type="ARBA" id="ARBA00022785"/>
    </source>
</evidence>
<dbReference type="PROSITE" id="PS00198">
    <property type="entry name" value="4FE4S_FER_1"/>
    <property type="match status" value="1"/>
</dbReference>
<dbReference type="EC" id="1.17.99.6" evidence="10"/>
<evidence type="ECO:0000259" key="9">
    <source>
        <dbReference type="PROSITE" id="PS51379"/>
    </source>
</evidence>
<keyword evidence="5" id="KW-0671">Queuosine biosynthesis</keyword>
<evidence type="ECO:0000256" key="2">
    <source>
        <dbReference type="ARBA" id="ARBA00022490"/>
    </source>
</evidence>
<evidence type="ECO:0000313" key="11">
    <source>
        <dbReference type="Proteomes" id="UP000475117"/>
    </source>
</evidence>
<dbReference type="PANTHER" id="PTHR30002:SF4">
    <property type="entry name" value="EPOXYQUEUOSINE REDUCTASE"/>
    <property type="match status" value="1"/>
</dbReference>
<dbReference type="Pfam" id="PF08331">
    <property type="entry name" value="QueG_DUF1730"/>
    <property type="match status" value="1"/>
</dbReference>
<keyword evidence="8" id="KW-0411">Iron-sulfur</keyword>
<dbReference type="KEGG" id="soa:G3M56_000310"/>
<evidence type="ECO:0000256" key="8">
    <source>
        <dbReference type="ARBA" id="ARBA00023014"/>
    </source>
</evidence>
<evidence type="ECO:0000256" key="7">
    <source>
        <dbReference type="ARBA" id="ARBA00023004"/>
    </source>
</evidence>
<dbReference type="RefSeq" id="WP_164364864.1">
    <property type="nucleotide sequence ID" value="NZ_CP066776.1"/>
</dbReference>
<feature type="domain" description="4Fe-4S ferredoxin-type" evidence="9">
    <location>
        <begin position="190"/>
        <end position="219"/>
    </location>
</feature>
<accession>A0A6B3LDT1</accession>
<organism evidence="10 11">
    <name type="scientific">Sulfuriroseicoccus oceanibius</name>
    <dbReference type="NCBI Taxonomy" id="2707525"/>
    <lineage>
        <taxon>Bacteria</taxon>
        <taxon>Pseudomonadati</taxon>
        <taxon>Verrucomicrobiota</taxon>
        <taxon>Verrucomicrobiia</taxon>
        <taxon>Verrucomicrobiales</taxon>
        <taxon>Verrucomicrobiaceae</taxon>
        <taxon>Sulfuriroseicoccus</taxon>
    </lineage>
</organism>
<evidence type="ECO:0000313" key="10">
    <source>
        <dbReference type="EMBL" id="QQL45065.1"/>
    </source>
</evidence>
<dbReference type="PANTHER" id="PTHR30002">
    <property type="entry name" value="EPOXYQUEUOSINE REDUCTASE"/>
    <property type="match status" value="1"/>
</dbReference>
<dbReference type="EMBL" id="CP066776">
    <property type="protein sequence ID" value="QQL45065.1"/>
    <property type="molecule type" value="Genomic_DNA"/>
</dbReference>
<dbReference type="GO" id="GO:0051539">
    <property type="term" value="F:4 iron, 4 sulfur cluster binding"/>
    <property type="evidence" value="ECO:0007669"/>
    <property type="project" value="UniProtKB-KW"/>
</dbReference>
<name>A0A6B3LDT1_9BACT</name>
<sequence length="361" mass="41037">MPSPPADPPNHDTPDGPALAAQVKAIAEELGFDDCRIAPAIEAPHADRFREWVEAKTYGDMEWLSRNVERRTDPRIVQPGAKAVIVLALNYYPGDPEPIRDDGQPRGRIARYSWNNDYHDLIVKKLKIFNEKLEALGGIQRYYTDTGPVLERDFASEAGMGWNGKSTVQIHRKLGTWFFLAELITTLDLPADERSPNYCGSCTRCMDNCPTNAITAPNKMDALRCISYLTIEHKGSIPEELRPMMGDRIYGCDRCLEVCPWNKFAKMSRDAFFHARKEIFDLSLRDMLALDDEQFRTIFSKSPIKRTKHPKFLRNVCVAVGNVGTSDDIPALKAAIERFNDPLINEHAEWAIEQIQQREKQ</sequence>
<keyword evidence="11" id="KW-1185">Reference proteome</keyword>
<reference evidence="10 11" key="1">
    <citation type="submission" date="2020-12" db="EMBL/GenBank/DDBJ databases">
        <title>Sulforoseuscoccus oceanibium gen. nov., sp. nov., a representative of the phylum Verrucomicrobia with special cytoplasmic membrane, and proposal of Sulforoseuscoccusaceae fam. nov.</title>
        <authorList>
            <person name="Xi F."/>
        </authorList>
    </citation>
    <scope>NUCLEOTIDE SEQUENCE [LARGE SCALE GENOMIC DNA]</scope>
    <source>
        <strain evidence="10 11">T37</strain>
    </source>
</reference>
<keyword evidence="3" id="KW-0819">tRNA processing</keyword>